<feature type="active site" description="S-selanylcysteine intermediate" evidence="2">
    <location>
        <position position="96"/>
    </location>
</feature>
<name>A0AAE9XTZ0_9PROT</name>
<dbReference type="Gene3D" id="3.40.250.10">
    <property type="entry name" value="Rhodanese-like domain"/>
    <property type="match status" value="1"/>
</dbReference>
<evidence type="ECO:0000256" key="2">
    <source>
        <dbReference type="HAMAP-Rule" id="MF_01622"/>
    </source>
</evidence>
<evidence type="ECO:0000313" key="4">
    <source>
        <dbReference type="EMBL" id="WCL54846.1"/>
    </source>
</evidence>
<keyword evidence="2 4" id="KW-0808">Transferase</keyword>
<comment type="catalytic activity">
    <reaction evidence="2">
        <text>5-methylaminomethyl-2-thiouridine(34) in tRNA + selenophosphate + (2E)-geranyl diphosphate + H2O + H(+) = 5-methylaminomethyl-2-selenouridine(34) in tRNA + (2E)-thiogeraniol + phosphate + diphosphate</text>
        <dbReference type="Rhea" id="RHEA:42716"/>
        <dbReference type="Rhea" id="RHEA-COMP:10195"/>
        <dbReference type="Rhea" id="RHEA-COMP:10196"/>
        <dbReference type="ChEBI" id="CHEBI:15377"/>
        <dbReference type="ChEBI" id="CHEBI:15378"/>
        <dbReference type="ChEBI" id="CHEBI:16144"/>
        <dbReference type="ChEBI" id="CHEBI:33019"/>
        <dbReference type="ChEBI" id="CHEBI:43474"/>
        <dbReference type="ChEBI" id="CHEBI:58057"/>
        <dbReference type="ChEBI" id="CHEBI:74455"/>
        <dbReference type="ChEBI" id="CHEBI:82743"/>
        <dbReference type="ChEBI" id="CHEBI:143703"/>
        <dbReference type="EC" id="2.9.1.3"/>
    </reaction>
</comment>
<evidence type="ECO:0000313" key="5">
    <source>
        <dbReference type="Proteomes" id="UP001217500"/>
    </source>
</evidence>
<dbReference type="PANTHER" id="PTHR30401:SF0">
    <property type="entry name" value="TRNA 2-SELENOURIDINE SYNTHASE"/>
    <property type="match status" value="1"/>
</dbReference>
<keyword evidence="1 2" id="KW-0711">Selenium</keyword>
<dbReference type="GO" id="GO:0043828">
    <property type="term" value="F:tRNA 2-selenouridine synthase activity"/>
    <property type="evidence" value="ECO:0007669"/>
    <property type="project" value="UniProtKB-EC"/>
</dbReference>
<comment type="similarity">
    <text evidence="2">Belongs to the SelU family.</text>
</comment>
<organism evidence="4 5">
    <name type="scientific">Gimibacter soli</name>
    <dbReference type="NCBI Taxonomy" id="3024400"/>
    <lineage>
        <taxon>Bacteria</taxon>
        <taxon>Pseudomonadati</taxon>
        <taxon>Pseudomonadota</taxon>
        <taxon>Alphaproteobacteria</taxon>
        <taxon>Kordiimonadales</taxon>
        <taxon>Temperatibacteraceae</taxon>
        <taxon>Gimibacter</taxon>
    </lineage>
</organism>
<reference evidence="4" key="1">
    <citation type="submission" date="2023-01" db="EMBL/GenBank/DDBJ databases">
        <title>The genome sequence of Kordiimonadaceae bacterium 6D33.</title>
        <authorList>
            <person name="Liu Y."/>
        </authorList>
    </citation>
    <scope>NUCLEOTIDE SEQUENCE</scope>
    <source>
        <strain evidence="4">6D33</strain>
    </source>
</reference>
<feature type="domain" description="Rhodanese" evidence="3">
    <location>
        <begin position="13"/>
        <end position="136"/>
    </location>
</feature>
<dbReference type="GO" id="GO:0016765">
    <property type="term" value="F:transferase activity, transferring alkyl or aryl (other than methyl) groups"/>
    <property type="evidence" value="ECO:0007669"/>
    <property type="project" value="UniProtKB-UniRule"/>
</dbReference>
<dbReference type="InterPro" id="IPR058840">
    <property type="entry name" value="AAA_SelU"/>
</dbReference>
<comment type="catalytic activity">
    <reaction evidence="2">
        <text>5-methylaminomethyl-S-(2E)-geranyl-thiouridine(34) in tRNA + selenophosphate + H(+) = 5-methylaminomethyl-2-(Se-phospho)selenouridine(34) in tRNA + (2E)-thiogeraniol</text>
        <dbReference type="Rhea" id="RHEA:60172"/>
        <dbReference type="Rhea" id="RHEA-COMP:14654"/>
        <dbReference type="Rhea" id="RHEA-COMP:15523"/>
        <dbReference type="ChEBI" id="CHEBI:15378"/>
        <dbReference type="ChEBI" id="CHEBI:16144"/>
        <dbReference type="ChEBI" id="CHEBI:140632"/>
        <dbReference type="ChEBI" id="CHEBI:143702"/>
        <dbReference type="ChEBI" id="CHEBI:143703"/>
    </reaction>
</comment>
<protein>
    <recommendedName>
        <fullName evidence="2">tRNA 2-selenouridine synthase</fullName>
        <ecNumber evidence="2">2.9.1.3</ecNumber>
    </recommendedName>
</protein>
<dbReference type="InterPro" id="IPR001763">
    <property type="entry name" value="Rhodanese-like_dom"/>
</dbReference>
<dbReference type="InterPro" id="IPR036873">
    <property type="entry name" value="Rhodanese-like_dom_sf"/>
</dbReference>
<keyword evidence="5" id="KW-1185">Reference proteome</keyword>
<accession>A0AAE9XTZ0</accession>
<comment type="catalytic activity">
    <reaction evidence="2">
        <text>5-methylaminomethyl-2-(Se-phospho)selenouridine(34) in tRNA + H2O = 5-methylaminomethyl-2-selenouridine(34) in tRNA + phosphate</text>
        <dbReference type="Rhea" id="RHEA:60176"/>
        <dbReference type="Rhea" id="RHEA-COMP:10196"/>
        <dbReference type="Rhea" id="RHEA-COMP:15523"/>
        <dbReference type="ChEBI" id="CHEBI:15377"/>
        <dbReference type="ChEBI" id="CHEBI:43474"/>
        <dbReference type="ChEBI" id="CHEBI:82743"/>
        <dbReference type="ChEBI" id="CHEBI:143702"/>
    </reaction>
</comment>
<dbReference type="GO" id="GO:0002098">
    <property type="term" value="P:tRNA wobble uridine modification"/>
    <property type="evidence" value="ECO:0007669"/>
    <property type="project" value="UniProtKB-UniRule"/>
</dbReference>
<dbReference type="NCBIfam" id="TIGR03167">
    <property type="entry name" value="tRNA_sel_U_synt"/>
    <property type="match status" value="1"/>
</dbReference>
<sequence>MKGRLSEDYRAIFMGDTPMIDLRSPGEFARGSFPHTVNLPLMTNEERAFVGTTYKQEGQAEAIKRGHALVSGAVKEARVAAWAAFARAHPNGFLFCWRGGLRSEITQGWLRDAGVDYRRVAGGYKALRRYLIDTGERICREADFVVVAGRTGTGKTHLLNSLAGSVDLEGLARHRGSSFGRWPGDQPSQIDFENRLSIALLRTEAAGSAVLIEDEGNRIGQRALPPALIARIQSAPLLVVEEPFEARVETILGDYVTDMLAEHVAYYGGEGFERFAAFLQDALARIAKRLGGLRYGEIAALMADALAHQRDTGDAALHRAWIERLLRDYYDPMYDYQLSQNARPVLMRGSRTEIAASSWQAGTGKR</sequence>
<gene>
    <name evidence="4" type="primary">mnmH</name>
    <name evidence="2" type="synonym">selU</name>
    <name evidence="4" type="ORF">PH603_03615</name>
</gene>
<dbReference type="NCBIfam" id="NF008750">
    <property type="entry name" value="PRK11784.1-2"/>
    <property type="match status" value="1"/>
</dbReference>
<dbReference type="Proteomes" id="UP001217500">
    <property type="component" value="Chromosome"/>
</dbReference>
<dbReference type="Pfam" id="PF26341">
    <property type="entry name" value="AAA_SelU"/>
    <property type="match status" value="1"/>
</dbReference>
<dbReference type="InterPro" id="IPR017582">
    <property type="entry name" value="SelU"/>
</dbReference>
<comment type="catalytic activity">
    <reaction evidence="2">
        <text>5-methylaminomethyl-2-thiouridine(34) in tRNA + (2E)-geranyl diphosphate = 5-methylaminomethyl-S-(2E)-geranyl-thiouridine(34) in tRNA + diphosphate</text>
        <dbReference type="Rhea" id="RHEA:14085"/>
        <dbReference type="Rhea" id="RHEA-COMP:10195"/>
        <dbReference type="Rhea" id="RHEA-COMP:14654"/>
        <dbReference type="ChEBI" id="CHEBI:33019"/>
        <dbReference type="ChEBI" id="CHEBI:58057"/>
        <dbReference type="ChEBI" id="CHEBI:74455"/>
        <dbReference type="ChEBI" id="CHEBI:140632"/>
    </reaction>
</comment>
<dbReference type="EMBL" id="CP116805">
    <property type="protein sequence ID" value="WCL54846.1"/>
    <property type="molecule type" value="Genomic_DNA"/>
</dbReference>
<dbReference type="InterPro" id="IPR027417">
    <property type="entry name" value="P-loop_NTPase"/>
</dbReference>
<dbReference type="SUPFAM" id="SSF52540">
    <property type="entry name" value="P-loop containing nucleoside triphosphate hydrolases"/>
    <property type="match status" value="1"/>
</dbReference>
<dbReference type="SMART" id="SM00450">
    <property type="entry name" value="RHOD"/>
    <property type="match status" value="1"/>
</dbReference>
<comment type="function">
    <text evidence="2">Involved in the post-transcriptional modification of the uridine at the wobble position (U34) of tRNA(Lys), tRNA(Glu) and tRNA(Gln). Catalyzes the conversion of 2-thiouridine (S2U-RNA) to 2-selenouridine (Se2U-RNA). Acts in a two-step process involving geranylation of 2-thiouridine (S2U) to S-geranyl-2-thiouridine (geS2U) and subsequent selenation of the latter derivative to 2-selenouridine (Se2U) in the tRNA chain.</text>
</comment>
<dbReference type="PANTHER" id="PTHR30401">
    <property type="entry name" value="TRNA 2-SELENOURIDINE SYNTHASE"/>
    <property type="match status" value="1"/>
</dbReference>
<proteinExistence type="inferred from homology"/>
<dbReference type="HAMAP" id="MF_01622">
    <property type="entry name" value="tRNA_sel_U_synth"/>
    <property type="match status" value="1"/>
</dbReference>
<dbReference type="KEGG" id="gso:PH603_03615"/>
<dbReference type="AlphaFoldDB" id="A0AAE9XTZ0"/>
<dbReference type="RefSeq" id="WP_289504575.1">
    <property type="nucleotide sequence ID" value="NZ_CP116805.1"/>
</dbReference>
<dbReference type="SUPFAM" id="SSF52821">
    <property type="entry name" value="Rhodanese/Cell cycle control phosphatase"/>
    <property type="match status" value="1"/>
</dbReference>
<dbReference type="EC" id="2.9.1.3" evidence="2"/>
<dbReference type="PROSITE" id="PS50206">
    <property type="entry name" value="RHODANESE_3"/>
    <property type="match status" value="1"/>
</dbReference>
<comment type="subunit">
    <text evidence="2">Monomer.</text>
</comment>
<evidence type="ECO:0000259" key="3">
    <source>
        <dbReference type="PROSITE" id="PS50206"/>
    </source>
</evidence>
<evidence type="ECO:0000256" key="1">
    <source>
        <dbReference type="ARBA" id="ARBA00023266"/>
    </source>
</evidence>
<dbReference type="NCBIfam" id="NF008751">
    <property type="entry name" value="PRK11784.1-3"/>
    <property type="match status" value="1"/>
</dbReference>